<evidence type="ECO:0000313" key="2">
    <source>
        <dbReference type="Proteomes" id="UP001165064"/>
    </source>
</evidence>
<accession>A0ACB5T169</accession>
<gene>
    <name evidence="1" type="ORF">Amon02_000353700</name>
</gene>
<comment type="caution">
    <text evidence="1">The sequence shown here is derived from an EMBL/GenBank/DDBJ whole genome shotgun (WGS) entry which is preliminary data.</text>
</comment>
<organism evidence="1 2">
    <name type="scientific">Ambrosiozyma monospora</name>
    <name type="common">Yeast</name>
    <name type="synonym">Endomycopsis monosporus</name>
    <dbReference type="NCBI Taxonomy" id="43982"/>
    <lineage>
        <taxon>Eukaryota</taxon>
        <taxon>Fungi</taxon>
        <taxon>Dikarya</taxon>
        <taxon>Ascomycota</taxon>
        <taxon>Saccharomycotina</taxon>
        <taxon>Pichiomycetes</taxon>
        <taxon>Pichiales</taxon>
        <taxon>Pichiaceae</taxon>
        <taxon>Ambrosiozyma</taxon>
    </lineage>
</organism>
<dbReference type="EMBL" id="BSXS01002264">
    <property type="protein sequence ID" value="GME78632.1"/>
    <property type="molecule type" value="Genomic_DNA"/>
</dbReference>
<name>A0ACB5T169_AMBMO</name>
<reference evidence="1" key="1">
    <citation type="submission" date="2023-04" db="EMBL/GenBank/DDBJ databases">
        <title>Ambrosiozyma monospora NBRC 10751.</title>
        <authorList>
            <person name="Ichikawa N."/>
            <person name="Sato H."/>
            <person name="Tonouchi N."/>
        </authorList>
    </citation>
    <scope>NUCLEOTIDE SEQUENCE</scope>
    <source>
        <strain evidence="1">NBRC 10751</strain>
    </source>
</reference>
<proteinExistence type="predicted"/>
<evidence type="ECO:0000313" key="1">
    <source>
        <dbReference type="EMBL" id="GME78632.1"/>
    </source>
</evidence>
<keyword evidence="2" id="KW-1185">Reference proteome</keyword>
<dbReference type="Proteomes" id="UP001165064">
    <property type="component" value="Unassembled WGS sequence"/>
</dbReference>
<protein>
    <submittedName>
        <fullName evidence="1">Unnamed protein product</fullName>
    </submittedName>
</protein>
<sequence>MDFYSNLDSRHLDILKPTLFEIESAHQLEHLLSPSLKFILSHYAQKYPRHLLRLLNNFDELNLLFRSVIEWHYLHTWNTTLIGKFYGLKLVNRLNLKFPPGNTGGAEEKLVQFQKLNTIQKIASLLELTGVPYLNVKLNNYYDSLLPSFYLKTLKPGSKWVDWFKVKFVQLYPVLKMFLKISNVVLRILFLAGLRGVDCTSLIGLFFKIGHGRITRTDHLLHQQSTTPNTITSKSSGYHQLTKTRPTSLNESVRHWILQLTNNMTLNSIVGTTLDSILPIFIFLLKFLEWYNTSQFGNLLSGSPSSSNSDTQPSSIGTTIPVNAENFNRPKIISNEIEEILSKSKLTKYLTRQSGTNNDSEDGSSGECRICHSTIHNPAIIETGYVFCYPCIYTFLQEGDSETGGRCPVTGKRLLGCRYSESLKEWKVSGVRKVII</sequence>